<protein>
    <recommendedName>
        <fullName evidence="3">SMI1/KNR4 family protein</fullName>
    </recommendedName>
</protein>
<keyword evidence="2" id="KW-1185">Reference proteome</keyword>
<dbReference type="RefSeq" id="WP_372268159.1">
    <property type="nucleotide sequence ID" value="NZ_JBFRUW010000095.1"/>
</dbReference>
<evidence type="ECO:0000313" key="2">
    <source>
        <dbReference type="Proteomes" id="UP001570417"/>
    </source>
</evidence>
<organism evidence="1 2">
    <name type="scientific">Vibrio gallaecicus</name>
    <dbReference type="NCBI Taxonomy" id="552386"/>
    <lineage>
        <taxon>Bacteria</taxon>
        <taxon>Pseudomonadati</taxon>
        <taxon>Pseudomonadota</taxon>
        <taxon>Gammaproteobacteria</taxon>
        <taxon>Vibrionales</taxon>
        <taxon>Vibrionaceae</taxon>
        <taxon>Vibrio</taxon>
    </lineage>
</organism>
<name>A0ABV4NHV3_9VIBR</name>
<reference evidence="1 2" key="1">
    <citation type="journal article" date="2024" name="ISME J.">
        <title>Tailless and filamentous prophages are predominant in marine Vibrio.</title>
        <authorList>
            <person name="Steensen K."/>
            <person name="Seneca J."/>
            <person name="Bartlau N."/>
            <person name="Yu X.A."/>
            <person name="Hussain F.A."/>
            <person name="Polz M.F."/>
        </authorList>
    </citation>
    <scope>NUCLEOTIDE SEQUENCE [LARGE SCALE GENOMIC DNA]</scope>
    <source>
        <strain evidence="1 2">10N.222.51.A1</strain>
    </source>
</reference>
<comment type="caution">
    <text evidence="1">The sequence shown here is derived from an EMBL/GenBank/DDBJ whole genome shotgun (WGS) entry which is preliminary data.</text>
</comment>
<evidence type="ECO:0008006" key="3">
    <source>
        <dbReference type="Google" id="ProtNLM"/>
    </source>
</evidence>
<accession>A0ABV4NHV3</accession>
<proteinExistence type="predicted"/>
<sequence length="190" mass="21402">MIKYSDLQSANIADALGELFDFELCRANDDDSWIKLAPSFPFTVLAGEASGGVFLAYGNLELEKRPILFVSSEGQAGKIANNLPEFLALLMAIPYWFDLLKFSGNGDLSEMRQTALFMELEYYEDYPELPEARKLIQSQLKIPTIEDPITTLHACVNSTDCTVIADDGWKYETLFNRFVSSDNKSWSQKT</sequence>
<gene>
    <name evidence="1" type="ORF">AB4566_20200</name>
</gene>
<evidence type="ECO:0000313" key="1">
    <source>
        <dbReference type="EMBL" id="MFA0570589.1"/>
    </source>
</evidence>
<dbReference type="EMBL" id="JBFRUW010000095">
    <property type="protein sequence ID" value="MFA0570589.1"/>
    <property type="molecule type" value="Genomic_DNA"/>
</dbReference>
<dbReference type="Proteomes" id="UP001570417">
    <property type="component" value="Unassembled WGS sequence"/>
</dbReference>